<comment type="caution">
    <text evidence="2">The sequence shown here is derived from an EMBL/GenBank/DDBJ whole genome shotgun (WGS) entry which is preliminary data.</text>
</comment>
<evidence type="ECO:0000256" key="1">
    <source>
        <dbReference type="SAM" id="MobiDB-lite"/>
    </source>
</evidence>
<feature type="region of interest" description="Disordered" evidence="1">
    <location>
        <begin position="87"/>
        <end position="108"/>
    </location>
</feature>
<evidence type="ECO:0000313" key="3">
    <source>
        <dbReference type="Proteomes" id="UP001234178"/>
    </source>
</evidence>
<feature type="compositionally biased region" description="Acidic residues" evidence="1">
    <location>
        <begin position="93"/>
        <end position="105"/>
    </location>
</feature>
<reference evidence="2 3" key="1">
    <citation type="journal article" date="2023" name="Nucleic Acids Res.">
        <title>The hologenome of Daphnia magna reveals possible DNA methylation and microbiome-mediated evolution of the host genome.</title>
        <authorList>
            <person name="Chaturvedi A."/>
            <person name="Li X."/>
            <person name="Dhandapani V."/>
            <person name="Marshall H."/>
            <person name="Kissane S."/>
            <person name="Cuenca-Cambronero M."/>
            <person name="Asole G."/>
            <person name="Calvet F."/>
            <person name="Ruiz-Romero M."/>
            <person name="Marangio P."/>
            <person name="Guigo R."/>
            <person name="Rago D."/>
            <person name="Mirbahai L."/>
            <person name="Eastwood N."/>
            <person name="Colbourne J.K."/>
            <person name="Zhou J."/>
            <person name="Mallon E."/>
            <person name="Orsini L."/>
        </authorList>
    </citation>
    <scope>NUCLEOTIDE SEQUENCE [LARGE SCALE GENOMIC DNA]</scope>
    <source>
        <strain evidence="2">LRV0_1</strain>
    </source>
</reference>
<keyword evidence="3" id="KW-1185">Reference proteome</keyword>
<organism evidence="2 3">
    <name type="scientific">Daphnia magna</name>
    <dbReference type="NCBI Taxonomy" id="35525"/>
    <lineage>
        <taxon>Eukaryota</taxon>
        <taxon>Metazoa</taxon>
        <taxon>Ecdysozoa</taxon>
        <taxon>Arthropoda</taxon>
        <taxon>Crustacea</taxon>
        <taxon>Branchiopoda</taxon>
        <taxon>Diplostraca</taxon>
        <taxon>Cladocera</taxon>
        <taxon>Anomopoda</taxon>
        <taxon>Daphniidae</taxon>
        <taxon>Daphnia</taxon>
    </lineage>
</organism>
<evidence type="ECO:0000313" key="2">
    <source>
        <dbReference type="EMBL" id="KAK4017171.1"/>
    </source>
</evidence>
<sequence length="167" mass="19489">MSRTITNDQEIERYDVQPLNPSGVDSLENLDAQIVDNEDEDAEHYADREVSDESLSCELDGSSSTDDDNIVSDLSHFEDEFDFGYEGFQNDASDFDGDSVDDDGQDKDFDWDYYEGNDHLREKERQELFKGRFSHWTVVTNVLRSSVDKLWSVLRTEQYFSFLPRFY</sequence>
<dbReference type="EMBL" id="JAOYFB010000005">
    <property type="protein sequence ID" value="KAK4017171.1"/>
    <property type="molecule type" value="Genomic_DNA"/>
</dbReference>
<feature type="region of interest" description="Disordered" evidence="1">
    <location>
        <begin position="1"/>
        <end position="71"/>
    </location>
</feature>
<protein>
    <submittedName>
        <fullName evidence="2">Uncharacterized protein</fullName>
    </submittedName>
</protein>
<name>A0ABQ9ZWK4_9CRUS</name>
<gene>
    <name evidence="2" type="ORF">OUZ56_032122</name>
</gene>
<dbReference type="Proteomes" id="UP001234178">
    <property type="component" value="Unassembled WGS sequence"/>
</dbReference>
<accession>A0ABQ9ZWK4</accession>
<proteinExistence type="predicted"/>